<organism evidence="2 3">
    <name type="scientific">Thermalbibacter longus</name>
    <dbReference type="NCBI Taxonomy" id="2951981"/>
    <lineage>
        <taxon>Bacteria</taxon>
        <taxon>Pseudomonadati</taxon>
        <taxon>Thermomicrobiota</taxon>
        <taxon>Thermomicrobia</taxon>
        <taxon>Thermomicrobiales</taxon>
        <taxon>Thermomicrobiaceae</taxon>
        <taxon>Thermalbibacter</taxon>
    </lineage>
</organism>
<dbReference type="Pfam" id="PF03551">
    <property type="entry name" value="PadR"/>
    <property type="match status" value="1"/>
</dbReference>
<dbReference type="RefSeq" id="WP_284055600.1">
    <property type="nucleotide sequence ID" value="NZ_JAMSLR010000001.1"/>
</dbReference>
<accession>A0AA41WE66</accession>
<feature type="domain" description="Transcription regulator PadR N-terminal" evidence="1">
    <location>
        <begin position="13"/>
        <end position="84"/>
    </location>
</feature>
<dbReference type="PANTHER" id="PTHR33169:SF14">
    <property type="entry name" value="TRANSCRIPTIONAL REGULATOR RV3488"/>
    <property type="match status" value="1"/>
</dbReference>
<dbReference type="SUPFAM" id="SSF46785">
    <property type="entry name" value="Winged helix' DNA-binding domain"/>
    <property type="match status" value="1"/>
</dbReference>
<dbReference type="Gene3D" id="1.10.10.10">
    <property type="entry name" value="Winged helix-like DNA-binding domain superfamily/Winged helix DNA-binding domain"/>
    <property type="match status" value="1"/>
</dbReference>
<gene>
    <name evidence="2" type="ORF">NET02_01495</name>
</gene>
<reference evidence="2" key="1">
    <citation type="submission" date="2022-06" db="EMBL/GenBank/DDBJ databases">
        <title>CFH 74404 Thermomicrobiaceae sp.</title>
        <authorList>
            <person name="Ming H."/>
            <person name="Li W.-J."/>
            <person name="Zhao Z."/>
        </authorList>
    </citation>
    <scope>NUCLEOTIDE SEQUENCE</scope>
    <source>
        <strain evidence="2">CFH 74404</strain>
    </source>
</reference>
<proteinExistence type="predicted"/>
<dbReference type="InterPro" id="IPR036388">
    <property type="entry name" value="WH-like_DNA-bd_sf"/>
</dbReference>
<dbReference type="Proteomes" id="UP001165306">
    <property type="component" value="Unassembled WGS sequence"/>
</dbReference>
<dbReference type="AlphaFoldDB" id="A0AA41WE66"/>
<dbReference type="PANTHER" id="PTHR33169">
    <property type="entry name" value="PADR-FAMILY TRANSCRIPTIONAL REGULATOR"/>
    <property type="match status" value="1"/>
</dbReference>
<name>A0AA41WE66_9BACT</name>
<evidence type="ECO:0000313" key="3">
    <source>
        <dbReference type="Proteomes" id="UP001165306"/>
    </source>
</evidence>
<comment type="caution">
    <text evidence="2">The sequence shown here is derived from an EMBL/GenBank/DDBJ whole genome shotgun (WGS) entry which is preliminary data.</text>
</comment>
<evidence type="ECO:0000313" key="2">
    <source>
        <dbReference type="EMBL" id="MCM8747816.1"/>
    </source>
</evidence>
<dbReference type="InterPro" id="IPR052509">
    <property type="entry name" value="Metal_resp_DNA-bind_regulator"/>
</dbReference>
<dbReference type="EMBL" id="JAMSLR010000001">
    <property type="protein sequence ID" value="MCM8747816.1"/>
    <property type="molecule type" value="Genomic_DNA"/>
</dbReference>
<dbReference type="InterPro" id="IPR036390">
    <property type="entry name" value="WH_DNA-bd_sf"/>
</dbReference>
<protein>
    <submittedName>
        <fullName evidence="2">PadR family transcriptional regulator</fullName>
    </submittedName>
</protein>
<sequence length="109" mass="12466">MSQMRRGALEYCVLALLARREYYGFELVQELSRVDALLTSEGTIYPLLSRLRREGLVETEWRTSPAGPPRKYYRLTPAGRAALAAFRQQWIAFRQAVDGLLDSLEGETK</sequence>
<evidence type="ECO:0000259" key="1">
    <source>
        <dbReference type="Pfam" id="PF03551"/>
    </source>
</evidence>
<dbReference type="InterPro" id="IPR005149">
    <property type="entry name" value="Tscrpt_reg_PadR_N"/>
</dbReference>
<keyword evidence="3" id="KW-1185">Reference proteome</keyword>